<dbReference type="EMBL" id="JH651380">
    <property type="protein sequence ID" value="EIJ37084.1"/>
    <property type="molecule type" value="Genomic_DNA"/>
</dbReference>
<name>I3C0E1_9FLAO</name>
<evidence type="ECO:0000313" key="1">
    <source>
        <dbReference type="EMBL" id="EIJ37084.1"/>
    </source>
</evidence>
<proteinExistence type="predicted"/>
<sequence>MKTIKTYFILMTILVSCSKESVEIEEEVLKTPYLVTATSGATDSLAYYYSQLQEELLGAQTGSLVATQKYEAIAALCTDTFGEYLWQLPSPVSRDSTEIRFNDILDNSQLSILAKDRMRAMTETLLLAEDFSGLPQLYDSFRGEIDKDPLFTSEDKRVLLGTLWFITELNKEVPTPSVLSEGGDDDDDGGGREDEDWNISIGHIYNWLEGDLQSNAQGIHNALILSVANDNE</sequence>
<accession>I3C0E1</accession>
<protein>
    <submittedName>
        <fullName evidence="1">Uncharacterized protein</fullName>
    </submittedName>
</protein>
<dbReference type="PROSITE" id="PS51257">
    <property type="entry name" value="PROKAR_LIPOPROTEIN"/>
    <property type="match status" value="1"/>
</dbReference>
<organism evidence="1 2">
    <name type="scientific">Galbibacter orientalis DSM 19592</name>
    <dbReference type="NCBI Taxonomy" id="926559"/>
    <lineage>
        <taxon>Bacteria</taxon>
        <taxon>Pseudomonadati</taxon>
        <taxon>Bacteroidota</taxon>
        <taxon>Flavobacteriia</taxon>
        <taxon>Flavobacteriales</taxon>
        <taxon>Flavobacteriaceae</taxon>
        <taxon>Galbibacter</taxon>
    </lineage>
</organism>
<reference evidence="1 2" key="1">
    <citation type="submission" date="2012-02" db="EMBL/GenBank/DDBJ databases">
        <title>Improved High-Quality Draft genome of Joostella marina DSM 19592.</title>
        <authorList>
            <consortium name="US DOE Joint Genome Institute (JGI-PGF)"/>
            <person name="Lucas S."/>
            <person name="Copeland A."/>
            <person name="Lapidus A."/>
            <person name="Bruce D."/>
            <person name="Goodwin L."/>
            <person name="Pitluck S."/>
            <person name="Peters L."/>
            <person name="Chertkov O."/>
            <person name="Ovchinnikova G."/>
            <person name="Kyrpides N."/>
            <person name="Mavromatis K."/>
            <person name="Detter J.C."/>
            <person name="Han C."/>
            <person name="Land M."/>
            <person name="Hauser L."/>
            <person name="Markowitz V."/>
            <person name="Cheng J.-F."/>
            <person name="Hugenholtz P."/>
            <person name="Woyke T."/>
            <person name="Wu D."/>
            <person name="Tindall B."/>
            <person name="Brambilla E."/>
            <person name="Klenk H.-P."/>
            <person name="Eisen J.A."/>
        </authorList>
    </citation>
    <scope>NUCLEOTIDE SEQUENCE [LARGE SCALE GENOMIC DNA]</scope>
    <source>
        <strain evidence="1 2">DSM 19592</strain>
    </source>
</reference>
<dbReference type="Proteomes" id="UP000004690">
    <property type="component" value="Unassembled WGS sequence"/>
</dbReference>
<gene>
    <name evidence="1" type="ORF">JoomaDRAFT_0017</name>
</gene>
<dbReference type="HOGENOM" id="CLU_1193541_0_0_10"/>
<keyword evidence="2" id="KW-1185">Reference proteome</keyword>
<dbReference type="AlphaFoldDB" id="I3C0E1"/>
<dbReference type="STRING" id="926559.JoomaDRAFT_0017"/>
<evidence type="ECO:0000313" key="2">
    <source>
        <dbReference type="Proteomes" id="UP000004690"/>
    </source>
</evidence>